<gene>
    <name evidence="6" type="ORF">O1D97_01570</name>
</gene>
<evidence type="ECO:0000256" key="3">
    <source>
        <dbReference type="ARBA" id="ARBA00022989"/>
    </source>
</evidence>
<keyword evidence="4 5" id="KW-0472">Membrane</keyword>
<evidence type="ECO:0000256" key="1">
    <source>
        <dbReference type="ARBA" id="ARBA00004141"/>
    </source>
</evidence>
<keyword evidence="7" id="KW-1185">Reference proteome</keyword>
<dbReference type="PANTHER" id="PTHR36926:SF1">
    <property type="entry name" value="COLICIN V PRODUCTION PROTEIN"/>
    <property type="match status" value="1"/>
</dbReference>
<evidence type="ECO:0000313" key="7">
    <source>
        <dbReference type="Proteomes" id="UP001149719"/>
    </source>
</evidence>
<comment type="caution">
    <text evidence="6">The sequence shown here is derived from an EMBL/GenBank/DDBJ whole genome shotgun (WGS) entry which is preliminary data.</text>
</comment>
<sequence length="177" mass="19613">MEQLGSIATLDWVIFIVILLSSLISLKRGFIKEVFSLITWAMAFAIAVKFSSQLQSLMVDQLQNDQVRYIASFLILFISSLCVGALISYLLGSLVQVTGLSSTDRILGMIFGFARGSLIVVAVISLLSLSTSFTENEFWQESKLTPRLVLLKDWAREMLGKSEGLIDPTLIDRALES</sequence>
<evidence type="ECO:0000313" key="6">
    <source>
        <dbReference type="EMBL" id="MCZ2720364.1"/>
    </source>
</evidence>
<evidence type="ECO:0000256" key="4">
    <source>
        <dbReference type="ARBA" id="ARBA00023136"/>
    </source>
</evidence>
<feature type="transmembrane region" description="Helical" evidence="5">
    <location>
        <begin position="106"/>
        <end position="129"/>
    </location>
</feature>
<dbReference type="RefSeq" id="WP_269122194.1">
    <property type="nucleotide sequence ID" value="NZ_JAPUBN010000006.1"/>
</dbReference>
<protein>
    <submittedName>
        <fullName evidence="6">CvpA family protein</fullName>
    </submittedName>
</protein>
<evidence type="ECO:0000256" key="5">
    <source>
        <dbReference type="SAM" id="Phobius"/>
    </source>
</evidence>
<proteinExistence type="predicted"/>
<dbReference type="Pfam" id="PF02674">
    <property type="entry name" value="Colicin_V"/>
    <property type="match status" value="1"/>
</dbReference>
<organism evidence="6 7">
    <name type="scientific">Marinomonas phaeophyticola</name>
    <dbReference type="NCBI Taxonomy" id="3004091"/>
    <lineage>
        <taxon>Bacteria</taxon>
        <taxon>Pseudomonadati</taxon>
        <taxon>Pseudomonadota</taxon>
        <taxon>Gammaproteobacteria</taxon>
        <taxon>Oceanospirillales</taxon>
        <taxon>Oceanospirillaceae</taxon>
        <taxon>Marinomonas</taxon>
    </lineage>
</organism>
<comment type="subcellular location">
    <subcellularLocation>
        <location evidence="1">Membrane</location>
        <topology evidence="1">Multi-pass membrane protein</topology>
    </subcellularLocation>
</comment>
<reference evidence="6" key="1">
    <citation type="submission" date="2022-12" db="EMBL/GenBank/DDBJ databases">
        <title>Marinomonas 15G1-11 sp. nov, isolated from marine algae.</title>
        <authorList>
            <person name="Butt M."/>
            <person name="Choi D.G."/>
            <person name="Kim J.M."/>
            <person name="Lee J.K."/>
            <person name="Baek J.H."/>
            <person name="Jeon C.O."/>
        </authorList>
    </citation>
    <scope>NUCLEOTIDE SEQUENCE</scope>
    <source>
        <strain evidence="6">15G1-11</strain>
    </source>
</reference>
<dbReference type="InterPro" id="IPR003825">
    <property type="entry name" value="Colicin-V_CvpA"/>
</dbReference>
<feature type="transmembrane region" description="Helical" evidence="5">
    <location>
        <begin position="6"/>
        <end position="26"/>
    </location>
</feature>
<keyword evidence="2 5" id="KW-0812">Transmembrane</keyword>
<feature type="transmembrane region" description="Helical" evidence="5">
    <location>
        <begin position="70"/>
        <end position="94"/>
    </location>
</feature>
<evidence type="ECO:0000256" key="2">
    <source>
        <dbReference type="ARBA" id="ARBA00022692"/>
    </source>
</evidence>
<keyword evidence="3 5" id="KW-1133">Transmembrane helix</keyword>
<dbReference type="Proteomes" id="UP001149719">
    <property type="component" value="Unassembled WGS sequence"/>
</dbReference>
<dbReference type="InterPro" id="IPR052719">
    <property type="entry name" value="CvpA-like"/>
</dbReference>
<dbReference type="PANTHER" id="PTHR36926">
    <property type="entry name" value="COLICIN V PRODUCTION PROTEIN"/>
    <property type="match status" value="1"/>
</dbReference>
<name>A0ABT4JPU2_9GAMM</name>
<dbReference type="EMBL" id="JAPUBN010000006">
    <property type="protein sequence ID" value="MCZ2720364.1"/>
    <property type="molecule type" value="Genomic_DNA"/>
</dbReference>
<accession>A0ABT4JPU2</accession>